<accession>A0ABD0X9L0</accession>
<reference evidence="1 2" key="1">
    <citation type="submission" date="2024-06" db="EMBL/GenBank/DDBJ databases">
        <authorList>
            <person name="Pan Q."/>
            <person name="Wen M."/>
            <person name="Jouanno E."/>
            <person name="Zahm M."/>
            <person name="Klopp C."/>
            <person name="Cabau C."/>
            <person name="Louis A."/>
            <person name="Berthelot C."/>
            <person name="Parey E."/>
            <person name="Roest Crollius H."/>
            <person name="Montfort J."/>
            <person name="Robinson-Rechavi M."/>
            <person name="Bouchez O."/>
            <person name="Lampietro C."/>
            <person name="Lopez Roques C."/>
            <person name="Donnadieu C."/>
            <person name="Postlethwait J."/>
            <person name="Bobe J."/>
            <person name="Verreycken H."/>
            <person name="Guiguen Y."/>
        </authorList>
    </citation>
    <scope>NUCLEOTIDE SEQUENCE [LARGE SCALE GENOMIC DNA]</scope>
    <source>
        <strain evidence="1">Up_M1</strain>
        <tissue evidence="1">Testis</tissue>
    </source>
</reference>
<comment type="caution">
    <text evidence="1">The sequence shown here is derived from an EMBL/GenBank/DDBJ whole genome shotgun (WGS) entry which is preliminary data.</text>
</comment>
<gene>
    <name evidence="1" type="ORF">UPYG_G00205700</name>
</gene>
<evidence type="ECO:0000313" key="1">
    <source>
        <dbReference type="EMBL" id="KAL0973538.1"/>
    </source>
</evidence>
<sequence>MGLHYLSVAKQFLLHHLDLWSSDGVHLSDAVGMRVLVQSLWVASFFQVPEPQPVLRRKVPPPVPQFSPRVEVKEEVAAPRHSNLDEWIVVGSRRKTSRPDDIEFGVATKKRRAQQKGDMVLKECSIILNPVWFSRELLEALGDGTVHVLAPVSTAGPKGLKEEATASLEPPGSSSDSLATVAVKDEVCVPSDQPLEDPRKETSVVSCRPSYASVTARRPLVYLRKEPMSSVESSRTSHAGVDEWPPGSPVTQMRQQWNLSSLLLWLLLLLSNWTIEEKTVSQHQFIVLPVHSCDDNL</sequence>
<name>A0ABD0X9L0_UMBPY</name>
<keyword evidence="2" id="KW-1185">Reference proteome</keyword>
<evidence type="ECO:0000313" key="2">
    <source>
        <dbReference type="Proteomes" id="UP001557470"/>
    </source>
</evidence>
<evidence type="ECO:0008006" key="3">
    <source>
        <dbReference type="Google" id="ProtNLM"/>
    </source>
</evidence>
<dbReference type="Proteomes" id="UP001557470">
    <property type="component" value="Unassembled WGS sequence"/>
</dbReference>
<proteinExistence type="predicted"/>
<organism evidence="1 2">
    <name type="scientific">Umbra pygmaea</name>
    <name type="common">Eastern mudminnow</name>
    <dbReference type="NCBI Taxonomy" id="75934"/>
    <lineage>
        <taxon>Eukaryota</taxon>
        <taxon>Metazoa</taxon>
        <taxon>Chordata</taxon>
        <taxon>Craniata</taxon>
        <taxon>Vertebrata</taxon>
        <taxon>Euteleostomi</taxon>
        <taxon>Actinopterygii</taxon>
        <taxon>Neopterygii</taxon>
        <taxon>Teleostei</taxon>
        <taxon>Protacanthopterygii</taxon>
        <taxon>Esociformes</taxon>
        <taxon>Umbridae</taxon>
        <taxon>Umbra</taxon>
    </lineage>
</organism>
<protein>
    <recommendedName>
        <fullName evidence="3">BRCT domain-containing protein</fullName>
    </recommendedName>
</protein>
<dbReference type="AlphaFoldDB" id="A0ABD0X9L0"/>
<dbReference type="EMBL" id="JAGEUA010000006">
    <property type="protein sequence ID" value="KAL0973538.1"/>
    <property type="molecule type" value="Genomic_DNA"/>
</dbReference>